<dbReference type="InterPro" id="IPR036852">
    <property type="entry name" value="Peptidase_S8/S53_dom_sf"/>
</dbReference>
<evidence type="ECO:0000313" key="10">
    <source>
        <dbReference type="EMBL" id="ODV78180.1"/>
    </source>
</evidence>
<dbReference type="GO" id="GO:0030476">
    <property type="term" value="P:ascospore wall assembly"/>
    <property type="evidence" value="ECO:0007669"/>
    <property type="project" value="EnsemblFungi"/>
</dbReference>
<keyword evidence="4 5" id="KW-0720">Serine protease</keyword>
<dbReference type="FunFam" id="3.40.50.200:FF:000007">
    <property type="entry name" value="Subtilisin-like serine protease"/>
    <property type="match status" value="1"/>
</dbReference>
<dbReference type="GeneID" id="30984530"/>
<protein>
    <submittedName>
        <fullName evidence="10">Subtilisin-like protein</fullName>
    </submittedName>
</protein>
<reference evidence="11" key="1">
    <citation type="submission" date="2016-05" db="EMBL/GenBank/DDBJ databases">
        <title>Comparative genomics of biotechnologically important yeasts.</title>
        <authorList>
            <consortium name="DOE Joint Genome Institute"/>
            <person name="Riley R."/>
            <person name="Haridas S."/>
            <person name="Wolfe K.H."/>
            <person name="Lopes M.R."/>
            <person name="Hittinger C.T."/>
            <person name="Goker M."/>
            <person name="Salamov A."/>
            <person name="Wisecaver J."/>
            <person name="Long T.M."/>
            <person name="Aerts A.L."/>
            <person name="Barry K."/>
            <person name="Choi C."/>
            <person name="Clum A."/>
            <person name="Coughlan A.Y."/>
            <person name="Deshpande S."/>
            <person name="Douglass A.P."/>
            <person name="Hanson S.J."/>
            <person name="Klenk H.-P."/>
            <person name="Labutti K."/>
            <person name="Lapidus A."/>
            <person name="Lindquist E."/>
            <person name="Lipzen A."/>
            <person name="Meier-Kolthoff J.P."/>
            <person name="Ohm R.A."/>
            <person name="Otillar R.P."/>
            <person name="Pangilinan J."/>
            <person name="Peng Y."/>
            <person name="Rokas A."/>
            <person name="Rosa C.A."/>
            <person name="Scheuner C."/>
            <person name="Sibirny A.A."/>
            <person name="Slot J.C."/>
            <person name="Stielow J.B."/>
            <person name="Sun H."/>
            <person name="Kurtzman C.P."/>
            <person name="Blackwell M."/>
            <person name="Grigoriev I.V."/>
            <person name="Jeffries T.W."/>
        </authorList>
    </citation>
    <scope>NUCLEOTIDE SEQUENCE [LARGE SCALE GENOMIC DNA]</scope>
    <source>
        <strain evidence="11">NRRL Y-17324</strain>
    </source>
</reference>
<evidence type="ECO:0000256" key="5">
    <source>
        <dbReference type="PROSITE-ProRule" id="PRU01240"/>
    </source>
</evidence>
<dbReference type="InterPro" id="IPR015500">
    <property type="entry name" value="Peptidase_S8_subtilisin-rel"/>
</dbReference>
<dbReference type="PANTHER" id="PTHR43806:SF13">
    <property type="entry name" value="SUBTILASE-TYPE PROTEINASE RRT12"/>
    <property type="match status" value="1"/>
</dbReference>
<comment type="similarity">
    <text evidence="1 5 6">Belongs to the peptidase S8 family.</text>
</comment>
<dbReference type="GO" id="GO:0004252">
    <property type="term" value="F:serine-type endopeptidase activity"/>
    <property type="evidence" value="ECO:0007669"/>
    <property type="project" value="UniProtKB-UniRule"/>
</dbReference>
<evidence type="ECO:0000313" key="11">
    <source>
        <dbReference type="Proteomes" id="UP000094285"/>
    </source>
</evidence>
<feature type="active site" description="Charge relay system" evidence="5">
    <location>
        <position position="165"/>
    </location>
</feature>
<dbReference type="InterPro" id="IPR050131">
    <property type="entry name" value="Peptidase_S8_subtilisin-like"/>
</dbReference>
<dbReference type="Pfam" id="PF05922">
    <property type="entry name" value="Inhibitor_I9"/>
    <property type="match status" value="1"/>
</dbReference>
<feature type="active site" description="Charge relay system" evidence="5">
    <location>
        <position position="321"/>
    </location>
</feature>
<feature type="domain" description="Peptidase S8/S53" evidence="8">
    <location>
        <begin position="125"/>
        <end position="352"/>
    </location>
</feature>
<dbReference type="SUPFAM" id="SSF52743">
    <property type="entry name" value="Subtilisin-like"/>
    <property type="match status" value="1"/>
</dbReference>
<evidence type="ECO:0000256" key="4">
    <source>
        <dbReference type="ARBA" id="ARBA00022825"/>
    </source>
</evidence>
<dbReference type="Pfam" id="PF00082">
    <property type="entry name" value="Peptidase_S8"/>
    <property type="match status" value="1"/>
</dbReference>
<feature type="domain" description="Inhibitor I9" evidence="9">
    <location>
        <begin position="30"/>
        <end position="90"/>
    </location>
</feature>
<dbReference type="GO" id="GO:0005619">
    <property type="term" value="C:ascospore wall"/>
    <property type="evidence" value="ECO:0007669"/>
    <property type="project" value="EnsemblFungi"/>
</dbReference>
<dbReference type="STRING" id="984487.A0A1E4SFE5"/>
<dbReference type="SUPFAM" id="SSF54897">
    <property type="entry name" value="Protease propeptides/inhibitors"/>
    <property type="match status" value="1"/>
</dbReference>
<feature type="active site" description="Charge relay system" evidence="5">
    <location>
        <position position="134"/>
    </location>
</feature>
<accession>A0A1E4SFE5</accession>
<dbReference type="GO" id="GO:0006508">
    <property type="term" value="P:proteolysis"/>
    <property type="evidence" value="ECO:0007669"/>
    <property type="project" value="UniProtKB-KW"/>
</dbReference>
<evidence type="ECO:0000256" key="2">
    <source>
        <dbReference type="ARBA" id="ARBA00022670"/>
    </source>
</evidence>
<proteinExistence type="inferred from homology"/>
<dbReference type="PROSITE" id="PS51892">
    <property type="entry name" value="SUBTILASE"/>
    <property type="match status" value="1"/>
</dbReference>
<keyword evidence="3 5" id="KW-0378">Hydrolase</keyword>
<dbReference type="PANTHER" id="PTHR43806">
    <property type="entry name" value="PEPTIDASE S8"/>
    <property type="match status" value="1"/>
</dbReference>
<dbReference type="AlphaFoldDB" id="A0A1E4SFE5"/>
<feature type="signal peptide" evidence="7">
    <location>
        <begin position="1"/>
        <end position="17"/>
    </location>
</feature>
<dbReference type="PROSITE" id="PS00138">
    <property type="entry name" value="SUBTILASE_SER"/>
    <property type="match status" value="1"/>
</dbReference>
<feature type="chain" id="PRO_5009162778" evidence="7">
    <location>
        <begin position="18"/>
        <end position="388"/>
    </location>
</feature>
<evidence type="ECO:0000256" key="1">
    <source>
        <dbReference type="ARBA" id="ARBA00011073"/>
    </source>
</evidence>
<evidence type="ECO:0000256" key="3">
    <source>
        <dbReference type="ARBA" id="ARBA00022801"/>
    </source>
</evidence>
<evidence type="ECO:0000259" key="9">
    <source>
        <dbReference type="Pfam" id="PF05922"/>
    </source>
</evidence>
<dbReference type="PRINTS" id="PR00723">
    <property type="entry name" value="SUBTILISIN"/>
</dbReference>
<dbReference type="GO" id="GO:0005635">
    <property type="term" value="C:nuclear envelope"/>
    <property type="evidence" value="ECO:0007669"/>
    <property type="project" value="EnsemblFungi"/>
</dbReference>
<dbReference type="OrthoDB" id="206201at2759"/>
<gene>
    <name evidence="10" type="ORF">CANTADRAFT_55019</name>
</gene>
<organism evidence="10 11">
    <name type="scientific">Suhomyces tanzawaensis NRRL Y-17324</name>
    <dbReference type="NCBI Taxonomy" id="984487"/>
    <lineage>
        <taxon>Eukaryota</taxon>
        <taxon>Fungi</taxon>
        <taxon>Dikarya</taxon>
        <taxon>Ascomycota</taxon>
        <taxon>Saccharomycotina</taxon>
        <taxon>Pichiomycetes</taxon>
        <taxon>Debaryomycetaceae</taxon>
        <taxon>Suhomyces</taxon>
    </lineage>
</organism>
<dbReference type="EMBL" id="KV453914">
    <property type="protein sequence ID" value="ODV78180.1"/>
    <property type="molecule type" value="Genomic_DNA"/>
</dbReference>
<sequence>MKFGLLFIATMLTTVLAELGYLVSLKPSESLESFLKSDIQYPEGQQVKAQIKNSFSIGTFRGFSGNFSQAMVERLRNCPLVSQVSEDIAVNAVAVQEQAPRHLVRLSQRQKLESDDHSYIFQGNGAGVLVYVVDTGVAAEHPEFEGRVSFGADITGEGRGDPNGHGTHVAGIVGSKSYGVSKNVEIVEVKALNKNGAAFASTLIEALEFVVQHRLRTGKPGVVNLSLGAGKHPVLEDAVKAAAATGLVLVAAAGNANTNACNISPANSPEAITVGAIDDLYDTMTAFTNWGSCVDLFASGMFVPSINVNDDNYPLYLSGTSMSAPIVAGLAANLLSEGIPPKDIKRKILDLSTRGGIPWPTLFFKWGTPNRIAYNGAENFEDYMQTAA</sequence>
<evidence type="ECO:0000256" key="6">
    <source>
        <dbReference type="RuleBase" id="RU003355"/>
    </source>
</evidence>
<evidence type="ECO:0000259" key="8">
    <source>
        <dbReference type="Pfam" id="PF00082"/>
    </source>
</evidence>
<name>A0A1E4SFE5_9ASCO</name>
<dbReference type="CDD" id="cd04077">
    <property type="entry name" value="Peptidases_S8_PCSK9_ProteinaseK_like"/>
    <property type="match status" value="1"/>
</dbReference>
<dbReference type="RefSeq" id="XP_020063302.1">
    <property type="nucleotide sequence ID" value="XM_020210394.1"/>
</dbReference>
<dbReference type="Proteomes" id="UP000094285">
    <property type="component" value="Unassembled WGS sequence"/>
</dbReference>
<dbReference type="PROSITE" id="PS00137">
    <property type="entry name" value="SUBTILASE_HIS"/>
    <property type="match status" value="1"/>
</dbReference>
<dbReference type="PROSITE" id="PS00136">
    <property type="entry name" value="SUBTILASE_ASP"/>
    <property type="match status" value="1"/>
</dbReference>
<dbReference type="InterPro" id="IPR000209">
    <property type="entry name" value="Peptidase_S8/S53_dom"/>
</dbReference>
<keyword evidence="7" id="KW-0732">Signal</keyword>
<keyword evidence="2 5" id="KW-0645">Protease</keyword>
<dbReference type="InterPro" id="IPR023827">
    <property type="entry name" value="Peptidase_S8_Asp-AS"/>
</dbReference>
<dbReference type="InterPro" id="IPR010259">
    <property type="entry name" value="S8pro/Inhibitor_I9"/>
</dbReference>
<keyword evidence="11" id="KW-1185">Reference proteome</keyword>
<dbReference type="InterPro" id="IPR034193">
    <property type="entry name" value="PCSK9_ProteinaseK-like"/>
</dbReference>
<dbReference type="InterPro" id="IPR023828">
    <property type="entry name" value="Peptidase_S8_Ser-AS"/>
</dbReference>
<evidence type="ECO:0000256" key="7">
    <source>
        <dbReference type="SAM" id="SignalP"/>
    </source>
</evidence>
<dbReference type="InterPro" id="IPR022398">
    <property type="entry name" value="Peptidase_S8_His-AS"/>
</dbReference>
<dbReference type="Gene3D" id="3.40.50.200">
    <property type="entry name" value="Peptidase S8/S53 domain"/>
    <property type="match status" value="1"/>
</dbReference>